<dbReference type="SUPFAM" id="SSF46785">
    <property type="entry name" value="Winged helix' DNA-binding domain"/>
    <property type="match status" value="2"/>
</dbReference>
<sequence>MVPPRLTLVSDNTREKSETAPGEDAEGSRAAGAASRPTAALSDPDAAIDHLSKSVEREKLRRLEAMLFASSQPLDAKSLARCLDANDDVHSLLIALQAEYKDRGVTLVRVAGRWQFRTADDLSFLLERQQKEERKLSKAALETLAIIAYHQPVTRAEIEEIRGVSTSPGTLDVLMETGWIRPRGRRRAPGRPLTYGTTEDFLVHFGLDNIKDLPGLADLKAAGLLDANLPPGFTVPSPTDVAALMPDELPLTDDGDEEEEEQSVLPLEDDGEEPDEAQEPDESGESKKQEGED</sequence>
<feature type="compositionally biased region" description="Low complexity" evidence="5">
    <location>
        <begin position="28"/>
        <end position="40"/>
    </location>
</feature>
<keyword evidence="4" id="KW-0131">Cell cycle</keyword>
<evidence type="ECO:0000256" key="3">
    <source>
        <dbReference type="ARBA" id="ARBA00022829"/>
    </source>
</evidence>
<dbReference type="EMBL" id="FPCH01000002">
    <property type="protein sequence ID" value="SFV33056.1"/>
    <property type="molecule type" value="Genomic_DNA"/>
</dbReference>
<dbReference type="PANTHER" id="PTHR34298:SF2">
    <property type="entry name" value="SEGREGATION AND CONDENSATION PROTEIN B"/>
    <property type="match status" value="1"/>
</dbReference>
<keyword evidence="3" id="KW-0159">Chromosome partition</keyword>
<dbReference type="GO" id="GO:0051304">
    <property type="term" value="P:chromosome separation"/>
    <property type="evidence" value="ECO:0007669"/>
    <property type="project" value="InterPro"/>
</dbReference>
<organism evidence="6 7">
    <name type="scientific">Hyphomicrobium facile</name>
    <dbReference type="NCBI Taxonomy" id="51670"/>
    <lineage>
        <taxon>Bacteria</taxon>
        <taxon>Pseudomonadati</taxon>
        <taxon>Pseudomonadota</taxon>
        <taxon>Alphaproteobacteria</taxon>
        <taxon>Hyphomicrobiales</taxon>
        <taxon>Hyphomicrobiaceae</taxon>
        <taxon>Hyphomicrobium</taxon>
    </lineage>
</organism>
<feature type="compositionally biased region" description="Acidic residues" evidence="5">
    <location>
        <begin position="250"/>
        <end position="283"/>
    </location>
</feature>
<accession>A0A1I7NES8</accession>
<keyword evidence="1" id="KW-0963">Cytoplasm</keyword>
<evidence type="ECO:0000256" key="5">
    <source>
        <dbReference type="SAM" id="MobiDB-lite"/>
    </source>
</evidence>
<dbReference type="Proteomes" id="UP000199423">
    <property type="component" value="Unassembled WGS sequence"/>
</dbReference>
<dbReference type="STRING" id="51670.SAMN04488557_1821"/>
<keyword evidence="2" id="KW-0132">Cell division</keyword>
<name>A0A1I7NES8_9HYPH</name>
<dbReference type="Pfam" id="PF04079">
    <property type="entry name" value="SMC_ScpB"/>
    <property type="match status" value="1"/>
</dbReference>
<evidence type="ECO:0000313" key="7">
    <source>
        <dbReference type="Proteomes" id="UP000199423"/>
    </source>
</evidence>
<protein>
    <submittedName>
        <fullName evidence="6">Segregation and condensation protein B</fullName>
    </submittedName>
</protein>
<feature type="region of interest" description="Disordered" evidence="5">
    <location>
        <begin position="237"/>
        <end position="293"/>
    </location>
</feature>
<keyword evidence="7" id="KW-1185">Reference proteome</keyword>
<dbReference type="NCBIfam" id="TIGR00281">
    <property type="entry name" value="SMC-Scp complex subunit ScpB"/>
    <property type="match status" value="1"/>
</dbReference>
<proteinExistence type="predicted"/>
<evidence type="ECO:0000313" key="6">
    <source>
        <dbReference type="EMBL" id="SFV33056.1"/>
    </source>
</evidence>
<dbReference type="PANTHER" id="PTHR34298">
    <property type="entry name" value="SEGREGATION AND CONDENSATION PROTEIN B"/>
    <property type="match status" value="1"/>
</dbReference>
<feature type="region of interest" description="Disordered" evidence="5">
    <location>
        <begin position="1"/>
        <end position="44"/>
    </location>
</feature>
<dbReference type="InterPro" id="IPR005234">
    <property type="entry name" value="ScpB_csome_segregation"/>
</dbReference>
<dbReference type="Gene3D" id="1.10.10.10">
    <property type="entry name" value="Winged helix-like DNA-binding domain superfamily/Winged helix DNA-binding domain"/>
    <property type="match status" value="2"/>
</dbReference>
<dbReference type="AlphaFoldDB" id="A0A1I7NES8"/>
<feature type="compositionally biased region" description="Basic and acidic residues" evidence="5">
    <location>
        <begin position="284"/>
        <end position="293"/>
    </location>
</feature>
<dbReference type="InterPro" id="IPR036390">
    <property type="entry name" value="WH_DNA-bd_sf"/>
</dbReference>
<dbReference type="OrthoDB" id="9806226at2"/>
<dbReference type="RefSeq" id="WP_092867221.1">
    <property type="nucleotide sequence ID" value="NZ_FPCH01000002.1"/>
</dbReference>
<gene>
    <name evidence="6" type="ORF">SAMN04488557_1821</name>
</gene>
<reference evidence="7" key="1">
    <citation type="submission" date="2016-10" db="EMBL/GenBank/DDBJ databases">
        <authorList>
            <person name="Varghese N."/>
            <person name="Submissions S."/>
        </authorList>
    </citation>
    <scope>NUCLEOTIDE SEQUENCE [LARGE SCALE GENOMIC DNA]</scope>
    <source>
        <strain evidence="7">DSM 1565</strain>
    </source>
</reference>
<dbReference type="GO" id="GO:0051301">
    <property type="term" value="P:cell division"/>
    <property type="evidence" value="ECO:0007669"/>
    <property type="project" value="UniProtKB-KW"/>
</dbReference>
<evidence type="ECO:0000256" key="1">
    <source>
        <dbReference type="ARBA" id="ARBA00022490"/>
    </source>
</evidence>
<dbReference type="InterPro" id="IPR036388">
    <property type="entry name" value="WH-like_DNA-bd_sf"/>
</dbReference>
<evidence type="ECO:0000256" key="2">
    <source>
        <dbReference type="ARBA" id="ARBA00022618"/>
    </source>
</evidence>
<evidence type="ECO:0000256" key="4">
    <source>
        <dbReference type="ARBA" id="ARBA00023306"/>
    </source>
</evidence>